<dbReference type="EMBL" id="BAABFL010000117">
    <property type="protein sequence ID" value="GAA4649046.1"/>
    <property type="molecule type" value="Genomic_DNA"/>
</dbReference>
<sequence>MSDVFYKFIPQTADFDTLKYEDAAWVTDDEFPGMESLCMLITGFERPDGEWVSLRYYETKDRAVFAAQEEIKEHIEKLKTFLLEEAA</sequence>
<name>A0ABP8UZE3_9GAMM</name>
<keyword evidence="2" id="KW-1185">Reference proteome</keyword>
<evidence type="ECO:0000313" key="1">
    <source>
        <dbReference type="EMBL" id="GAA4649046.1"/>
    </source>
</evidence>
<evidence type="ECO:0000313" key="2">
    <source>
        <dbReference type="Proteomes" id="UP001500604"/>
    </source>
</evidence>
<dbReference type="RefSeq" id="WP_345194801.1">
    <property type="nucleotide sequence ID" value="NZ_BAABFL010000117.1"/>
</dbReference>
<gene>
    <name evidence="1" type="ORF">GCM10023116_13200</name>
</gene>
<protein>
    <submittedName>
        <fullName evidence="1">Uncharacterized protein</fullName>
    </submittedName>
</protein>
<proteinExistence type="predicted"/>
<dbReference type="Proteomes" id="UP001500604">
    <property type="component" value="Unassembled WGS sequence"/>
</dbReference>
<comment type="caution">
    <text evidence="1">The sequence shown here is derived from an EMBL/GenBank/DDBJ whole genome shotgun (WGS) entry which is preliminary data.</text>
</comment>
<accession>A0ABP8UZE3</accession>
<reference evidence="2" key="1">
    <citation type="journal article" date="2019" name="Int. J. Syst. Evol. Microbiol.">
        <title>The Global Catalogue of Microorganisms (GCM) 10K type strain sequencing project: providing services to taxonomists for standard genome sequencing and annotation.</title>
        <authorList>
            <consortium name="The Broad Institute Genomics Platform"/>
            <consortium name="The Broad Institute Genome Sequencing Center for Infectious Disease"/>
            <person name="Wu L."/>
            <person name="Ma J."/>
        </authorList>
    </citation>
    <scope>NUCLEOTIDE SEQUENCE [LARGE SCALE GENOMIC DNA]</scope>
    <source>
        <strain evidence="2">JCM 17805</strain>
    </source>
</reference>
<organism evidence="1 2">
    <name type="scientific">Kistimonas scapharcae</name>
    <dbReference type="NCBI Taxonomy" id="1036133"/>
    <lineage>
        <taxon>Bacteria</taxon>
        <taxon>Pseudomonadati</taxon>
        <taxon>Pseudomonadota</taxon>
        <taxon>Gammaproteobacteria</taxon>
        <taxon>Oceanospirillales</taxon>
        <taxon>Endozoicomonadaceae</taxon>
        <taxon>Kistimonas</taxon>
    </lineage>
</organism>